<dbReference type="Proteomes" id="UP001154078">
    <property type="component" value="Chromosome 1"/>
</dbReference>
<protein>
    <recommendedName>
        <fullName evidence="3">CCHC-type domain-containing protein</fullName>
    </recommendedName>
</protein>
<accession>A0A9P0AS10</accession>
<keyword evidence="5" id="KW-1185">Reference proteome</keyword>
<evidence type="ECO:0000256" key="1">
    <source>
        <dbReference type="PROSITE-ProRule" id="PRU00047"/>
    </source>
</evidence>
<feature type="domain" description="CCHC-type" evidence="3">
    <location>
        <begin position="209"/>
        <end position="223"/>
    </location>
</feature>
<sequence>MPDTETVAQQTLSLGMLANTVESFGGKGNVKTYFEKLEQRSKLENWNEQKTLQIFKYRLSGEAYNFFKVDESLNSLSFNDLKGKFLKRFQPFELPGRALNNLQRCYQNSDESVNAFVERIKLLGIKILEENLKNAAETDKPGIKNMNKQLVLNQFKIGLNTNLLRNLGSLYMREADLDIDTAVQYAIEEEANQYFLQRNQGNNRVNVIKCRACGKMGHLDRNCYTNNNRQNYRSYNNNGDNNRNNCFPQNSTKNFRNMSNNNFPDKTLIKEIIIVDNITAIFKIEGNFMDDNDDNNNNDFCDVSDLNEVENILYDDEICREKNDDEIDNFKVNNENRVLGVDNLDPVVDVQARSKKNISTVGSTWTQSKGSTVSGVCETEYPTNSVILNSKNSRVDFNKVSELKDVEENDICEENKGMLCVKKDIRDANVESIKNNEFSDNNEKGFAIFNNNNNVGKSKNNGVKDIKESQILINERIKNGNELGNENKILYAVTVSESMIPALCEVNVPVKINDLKNDILIEPIYFSVEVMGDTNKISKPSVKIRDKIEPRQRSFSLGSTKLSQSDINKIIGVMDKDKENQQTRCTARAVSNSKEIRGSSENIDTVKNSKSQREMYDTIFNPRHSVNRTPPMTGNDLIVENPSEENNSKRLRSDASSPEQEQTSNKRLCGRTMNFEIETQKNEDMRIKPAASEELINNVFTALDQIALITGKEEQDEKTYLSQSEQKSVREARDTIHRALTVLVFKVSELENKNIILEQTMCQRNKEKSLSKPNDRDLRPVTVKVRKVNTRKDCVVHINKLKPYTATDLQNDNTYNNEISKENILIDNFDEDNQNIDMEDEDDEILNNTLNIIPFLTPLEVISEEVPQVNEPDIHPVLPRRSRRIRRPPDRLALSMVQGGLYSYIHPVGRENCMDIHNLKTFNFYNKIIGNIVLNGTTSVYTVIVGSKTDGGDCKGGNYQENGRIWENVVISATVKISTLQYLAKLKLDDDELSLKDQIVCPFTKGYCFDSTYGDTAWKLNFDETCWDKFTILFEGIGYEITEKNANKFIVIEEENKVFALTLLKKFELCGLKMFYTEHPQILILMEENRQGEHFKVTVNTADINLLAYVNSKFLYVEQSYKRSINALYKDTIHRRCLLKRDILINRLLLAPLTPTAISSLLKKEIGYIGRVLGEVLYIMKCTPRSVELRRADRCYNELPILVSNESAFLAPITHIIQYHAEEIECNILAPPMYLINGKWIGLVPHPVVMDEPHKLKPENEKQIYFASIKPVSAAGLYTNDEVIKAQKSIVFGSERKAVQNILARRIAGYDVSDQGFSTLKIFDVKEMHKLARSTFKTVWGWFTGFGLFFAGFFGKGISHSCRGPSNSNARENILNIVQQLPQKQQNQIITKLLKRKISNNALLDINDNKAKDELVLNTLGSKVRVTVNKEKEVRFSAEKLDNFQANTGSSTNYMKKLANFIRSSARRKSVPMNYNQNLYEKSNMLEHLYKDGFYEFETSNDGIKKRLVVYATASELVDFIFEKQNIEHIEQSKIKVMADGGQYFFKISL</sequence>
<dbReference type="PROSITE" id="PS50158">
    <property type="entry name" value="ZF_CCHC"/>
    <property type="match status" value="1"/>
</dbReference>
<feature type="region of interest" description="Disordered" evidence="2">
    <location>
        <begin position="591"/>
        <end position="669"/>
    </location>
</feature>
<evidence type="ECO:0000313" key="5">
    <source>
        <dbReference type="Proteomes" id="UP001154078"/>
    </source>
</evidence>
<dbReference type="GO" id="GO:0008270">
    <property type="term" value="F:zinc ion binding"/>
    <property type="evidence" value="ECO:0007669"/>
    <property type="project" value="UniProtKB-KW"/>
</dbReference>
<keyword evidence="1" id="KW-0863">Zinc-finger</keyword>
<keyword evidence="1" id="KW-0479">Metal-binding</keyword>
<dbReference type="PANTHER" id="PTHR33223">
    <property type="entry name" value="CCHC-TYPE DOMAIN-CONTAINING PROTEIN"/>
    <property type="match status" value="1"/>
</dbReference>
<dbReference type="InterPro" id="IPR001878">
    <property type="entry name" value="Znf_CCHC"/>
</dbReference>
<reference evidence="4" key="1">
    <citation type="submission" date="2021-12" db="EMBL/GenBank/DDBJ databases">
        <authorList>
            <person name="King R."/>
        </authorList>
    </citation>
    <scope>NUCLEOTIDE SEQUENCE</scope>
</reference>
<organism evidence="4 5">
    <name type="scientific">Brassicogethes aeneus</name>
    <name type="common">Rape pollen beetle</name>
    <name type="synonym">Meligethes aeneus</name>
    <dbReference type="NCBI Taxonomy" id="1431903"/>
    <lineage>
        <taxon>Eukaryota</taxon>
        <taxon>Metazoa</taxon>
        <taxon>Ecdysozoa</taxon>
        <taxon>Arthropoda</taxon>
        <taxon>Hexapoda</taxon>
        <taxon>Insecta</taxon>
        <taxon>Pterygota</taxon>
        <taxon>Neoptera</taxon>
        <taxon>Endopterygota</taxon>
        <taxon>Coleoptera</taxon>
        <taxon>Polyphaga</taxon>
        <taxon>Cucujiformia</taxon>
        <taxon>Nitidulidae</taxon>
        <taxon>Meligethinae</taxon>
        <taxon>Brassicogethes</taxon>
    </lineage>
</organism>
<dbReference type="EMBL" id="OV121132">
    <property type="protein sequence ID" value="CAH0547014.1"/>
    <property type="molecule type" value="Genomic_DNA"/>
</dbReference>
<feature type="compositionally biased region" description="Polar residues" evidence="2">
    <location>
        <begin position="654"/>
        <end position="666"/>
    </location>
</feature>
<keyword evidence="1" id="KW-0862">Zinc</keyword>
<name>A0A9P0AS10_BRAAE</name>
<dbReference type="OrthoDB" id="6765476at2759"/>
<dbReference type="GO" id="GO:0003676">
    <property type="term" value="F:nucleic acid binding"/>
    <property type="evidence" value="ECO:0007669"/>
    <property type="project" value="InterPro"/>
</dbReference>
<evidence type="ECO:0000313" key="4">
    <source>
        <dbReference type="EMBL" id="CAH0547014.1"/>
    </source>
</evidence>
<gene>
    <name evidence="4" type="ORF">MELIAE_LOCUS1070</name>
</gene>
<dbReference type="PANTHER" id="PTHR33223:SF6">
    <property type="entry name" value="CCHC-TYPE DOMAIN-CONTAINING PROTEIN"/>
    <property type="match status" value="1"/>
</dbReference>
<feature type="compositionally biased region" description="Polar residues" evidence="2">
    <location>
        <begin position="591"/>
        <end position="609"/>
    </location>
</feature>
<evidence type="ECO:0000259" key="3">
    <source>
        <dbReference type="PROSITE" id="PS50158"/>
    </source>
</evidence>
<dbReference type="Pfam" id="PF24664">
    <property type="entry name" value="Monjiviricetes_fusion"/>
    <property type="match status" value="1"/>
</dbReference>
<evidence type="ECO:0000256" key="2">
    <source>
        <dbReference type="SAM" id="MobiDB-lite"/>
    </source>
</evidence>
<proteinExistence type="predicted"/>